<evidence type="ECO:0000256" key="12">
    <source>
        <dbReference type="SAM" id="MobiDB-lite"/>
    </source>
</evidence>
<keyword evidence="9" id="KW-0233">DNA recombination</keyword>
<keyword evidence="3" id="KW-0547">Nucleotide-binding</keyword>
<dbReference type="SUPFAM" id="SSF100939">
    <property type="entry name" value="SPOC domain-like"/>
    <property type="match status" value="1"/>
</dbReference>
<dbReference type="PANTHER" id="PTHR12604">
    <property type="entry name" value="KU AUTOANTIGEN DNA HELICASE"/>
    <property type="match status" value="1"/>
</dbReference>
<dbReference type="GO" id="GO:0003684">
    <property type="term" value="F:damaged DNA binding"/>
    <property type="evidence" value="ECO:0007669"/>
    <property type="project" value="InterPro"/>
</dbReference>
<comment type="subcellular location">
    <subcellularLocation>
        <location evidence="1">Nucleus</location>
    </subcellularLocation>
</comment>
<dbReference type="GO" id="GO:0016787">
    <property type="term" value="F:hydrolase activity"/>
    <property type="evidence" value="ECO:0007669"/>
    <property type="project" value="UniProtKB-KW"/>
</dbReference>
<evidence type="ECO:0000256" key="2">
    <source>
        <dbReference type="ARBA" id="ARBA00007726"/>
    </source>
</evidence>
<accession>A0A0K2UUL8</accession>
<protein>
    <submittedName>
        <fullName evidence="14">Xray repair crosscomplementing protein 5like [Strongylocentrotus purpuratus]</fullName>
    </submittedName>
</protein>
<evidence type="ECO:0000256" key="10">
    <source>
        <dbReference type="ARBA" id="ARBA00023204"/>
    </source>
</evidence>
<keyword evidence="11" id="KW-0539">Nucleus</keyword>
<dbReference type="Gene3D" id="1.10.1600.10">
    <property type="match status" value="1"/>
</dbReference>
<evidence type="ECO:0000256" key="6">
    <source>
        <dbReference type="ARBA" id="ARBA00022806"/>
    </source>
</evidence>
<dbReference type="InterPro" id="IPR024193">
    <property type="entry name" value="Ku80"/>
</dbReference>
<dbReference type="Gene3D" id="3.40.50.410">
    <property type="entry name" value="von Willebrand factor, type A domain"/>
    <property type="match status" value="1"/>
</dbReference>
<keyword evidence="7" id="KW-0067">ATP-binding</keyword>
<dbReference type="InterPro" id="IPR016194">
    <property type="entry name" value="SPOC-like_C_dom_sf"/>
</dbReference>
<dbReference type="GO" id="GO:0042162">
    <property type="term" value="F:telomeric DNA binding"/>
    <property type="evidence" value="ECO:0007669"/>
    <property type="project" value="InterPro"/>
</dbReference>
<feature type="region of interest" description="Disordered" evidence="12">
    <location>
        <begin position="160"/>
        <end position="189"/>
    </location>
</feature>
<evidence type="ECO:0000256" key="5">
    <source>
        <dbReference type="ARBA" id="ARBA00022801"/>
    </source>
</evidence>
<dbReference type="GO" id="GO:0000723">
    <property type="term" value="P:telomere maintenance"/>
    <property type="evidence" value="ECO:0007669"/>
    <property type="project" value="InterPro"/>
</dbReference>
<dbReference type="CDD" id="cd00873">
    <property type="entry name" value="KU80"/>
    <property type="match status" value="1"/>
</dbReference>
<evidence type="ECO:0000259" key="13">
    <source>
        <dbReference type="SMART" id="SM00559"/>
    </source>
</evidence>
<dbReference type="InterPro" id="IPR005160">
    <property type="entry name" value="Ku_C"/>
</dbReference>
<evidence type="ECO:0000256" key="1">
    <source>
        <dbReference type="ARBA" id="ARBA00004123"/>
    </source>
</evidence>
<name>A0A0K2UUL8_LEPSM</name>
<evidence type="ECO:0000313" key="14">
    <source>
        <dbReference type="EMBL" id="CDW41366.1"/>
    </source>
</evidence>
<dbReference type="OrthoDB" id="30826at2759"/>
<dbReference type="Pfam" id="PF03731">
    <property type="entry name" value="Ku_N"/>
    <property type="match status" value="1"/>
</dbReference>
<evidence type="ECO:0000256" key="3">
    <source>
        <dbReference type="ARBA" id="ARBA00022741"/>
    </source>
</evidence>
<dbReference type="InterPro" id="IPR036465">
    <property type="entry name" value="vWFA_dom_sf"/>
</dbReference>
<dbReference type="EMBL" id="HACA01024005">
    <property type="protein sequence ID" value="CDW41366.1"/>
    <property type="molecule type" value="Transcribed_RNA"/>
</dbReference>
<dbReference type="GO" id="GO:0043564">
    <property type="term" value="C:Ku70:Ku80 complex"/>
    <property type="evidence" value="ECO:0007669"/>
    <property type="project" value="InterPro"/>
</dbReference>
<feature type="compositionally biased region" description="Polar residues" evidence="12">
    <location>
        <begin position="161"/>
        <end position="170"/>
    </location>
</feature>
<organism evidence="14">
    <name type="scientific">Lepeophtheirus salmonis</name>
    <name type="common">Salmon louse</name>
    <name type="synonym">Caligus salmonis</name>
    <dbReference type="NCBI Taxonomy" id="72036"/>
    <lineage>
        <taxon>Eukaryota</taxon>
        <taxon>Metazoa</taxon>
        <taxon>Ecdysozoa</taxon>
        <taxon>Arthropoda</taxon>
        <taxon>Crustacea</taxon>
        <taxon>Multicrustacea</taxon>
        <taxon>Hexanauplia</taxon>
        <taxon>Copepoda</taxon>
        <taxon>Siphonostomatoida</taxon>
        <taxon>Caligidae</taxon>
        <taxon>Lepeophtheirus</taxon>
    </lineage>
</organism>
<proteinExistence type="inferred from homology"/>
<comment type="similarity">
    <text evidence="2">Belongs to the ku80 family.</text>
</comment>
<dbReference type="GO" id="GO:0005524">
    <property type="term" value="F:ATP binding"/>
    <property type="evidence" value="ECO:0007669"/>
    <property type="project" value="UniProtKB-KW"/>
</dbReference>
<dbReference type="GO" id="GO:0003690">
    <property type="term" value="F:double-stranded DNA binding"/>
    <property type="evidence" value="ECO:0007669"/>
    <property type="project" value="TreeGrafter"/>
</dbReference>
<dbReference type="Pfam" id="PF02735">
    <property type="entry name" value="Ku"/>
    <property type="match status" value="1"/>
</dbReference>
<dbReference type="AlphaFoldDB" id="A0A0K2UUL8"/>
<keyword evidence="4" id="KW-0227">DNA damage</keyword>
<evidence type="ECO:0000256" key="7">
    <source>
        <dbReference type="ARBA" id="ARBA00022840"/>
    </source>
</evidence>
<dbReference type="Pfam" id="PF03730">
    <property type="entry name" value="Ku_C"/>
    <property type="match status" value="1"/>
</dbReference>
<reference evidence="14" key="1">
    <citation type="submission" date="2014-05" db="EMBL/GenBank/DDBJ databases">
        <authorList>
            <person name="Chronopoulou M."/>
        </authorList>
    </citation>
    <scope>NUCLEOTIDE SEQUENCE</scope>
    <source>
        <tissue evidence="14">Whole organism</tissue>
    </source>
</reference>
<evidence type="ECO:0000256" key="4">
    <source>
        <dbReference type="ARBA" id="ARBA00022763"/>
    </source>
</evidence>
<keyword evidence="5" id="KW-0378">Hydrolase</keyword>
<dbReference type="GO" id="GO:0003678">
    <property type="term" value="F:DNA helicase activity"/>
    <property type="evidence" value="ECO:0007669"/>
    <property type="project" value="InterPro"/>
</dbReference>
<dbReference type="GO" id="GO:0006303">
    <property type="term" value="P:double-strand break repair via nonhomologous end joining"/>
    <property type="evidence" value="ECO:0007669"/>
    <property type="project" value="InterPro"/>
</dbReference>
<dbReference type="GO" id="GO:0006310">
    <property type="term" value="P:DNA recombination"/>
    <property type="evidence" value="ECO:0007669"/>
    <property type="project" value="UniProtKB-KW"/>
</dbReference>
<keyword evidence="6" id="KW-0347">Helicase</keyword>
<dbReference type="SUPFAM" id="SSF53300">
    <property type="entry name" value="vWA-like"/>
    <property type="match status" value="1"/>
</dbReference>
<dbReference type="InterPro" id="IPR005161">
    <property type="entry name" value="Ku_N"/>
</dbReference>
<keyword evidence="8" id="KW-0238">DNA-binding</keyword>
<evidence type="ECO:0000256" key="9">
    <source>
        <dbReference type="ARBA" id="ARBA00023172"/>
    </source>
</evidence>
<evidence type="ECO:0000256" key="11">
    <source>
        <dbReference type="ARBA" id="ARBA00023242"/>
    </source>
</evidence>
<keyword evidence="10" id="KW-0234">DNA repair</keyword>
<feature type="domain" description="Ku" evidence="13">
    <location>
        <begin position="288"/>
        <end position="435"/>
    </location>
</feature>
<evidence type="ECO:0000256" key="8">
    <source>
        <dbReference type="ARBA" id="ARBA00023125"/>
    </source>
</evidence>
<dbReference type="FunFam" id="1.10.1600.10:FF:000002">
    <property type="entry name" value="X-ray repair cross-complementing protein 5"/>
    <property type="match status" value="1"/>
</dbReference>
<sequence length="537" mass="60830">MGPKIEIDAICLLIDVGPSSSRSGYLEQAKNAAMSLIERKMFSEAKDRFALVLFGSQETDNSMDYEGVKVVRDVWGPASFELLRYLELKVGGESEKGSDWLDAIVVGLDYLKDKAPQANKKIVLMSDLATPCNEDQFEVIVTNMENENAELCFFGPEWDESGTSQGPSTSNRRDDDPPPSHSTKKPQSLNQISASDLLNQMVERTDGIFCNVEEAMLNLLYKERKNKKPFPWRVVLEIGPNIRISTTGYIAVRREPVKSWKKCLARPTDESSYELKPEVSYVRKDDNEKTVEANNLIESYKYGSKLITVSEEDRANFHYEGGGKSLKVIGFIKKDQIPNQYLLGNGNMAFLPTENDPHSSTALSAIILSMVELGRAALVRKVYRAKTTPRMGILVPEIITPEDDEESDETYRLIFIELPYAEDVRKFTFLSLYTNTSRPSEDQLNAMDKYIDAALLEDEEFQTESIPNPCNQYLYRCLSHRALNPGRVLPDVDVFIKKLFDTPERVTSGTREVLEEMLNLFPLEELKDANKGKKRKM</sequence>
<dbReference type="Gene3D" id="2.40.290.10">
    <property type="match status" value="1"/>
</dbReference>
<dbReference type="SMART" id="SM00559">
    <property type="entry name" value="Ku78"/>
    <property type="match status" value="1"/>
</dbReference>
<dbReference type="InterPro" id="IPR006164">
    <property type="entry name" value="DNA_bd_Ku70/Ku80"/>
</dbReference>
<dbReference type="PANTHER" id="PTHR12604:SF4">
    <property type="entry name" value="X-RAY REPAIR CROSS-COMPLEMENTING PROTEIN 5"/>
    <property type="match status" value="1"/>
</dbReference>